<name>A0A2P6FA97_9MOLU</name>
<evidence type="ECO:0000313" key="2">
    <source>
        <dbReference type="EMBL" id="RUP78087.1"/>
    </source>
</evidence>
<dbReference type="OrthoDB" id="390325at2"/>
<keyword evidence="3" id="KW-1185">Reference proteome</keyword>
<reference evidence="1" key="1">
    <citation type="submission" date="2014-10" db="EMBL/GenBank/DDBJ databases">
        <authorList>
            <person name="Seo M.-J."/>
            <person name="Seok Y.J."/>
            <person name="Cha I.-T."/>
        </authorList>
    </citation>
    <scope>NUCLEOTIDE SEQUENCE</scope>
    <source>
        <strain evidence="1">MSRO</strain>
    </source>
</reference>
<sequence>MLASDSDSFGLNETSFGRLLIRVDDIITDFNKNYWAVFSSTHPFYKFSTSPANYCSVGIDGLVFRDIWEQDQLFDFVLTKI</sequence>
<proteinExistence type="predicted"/>
<evidence type="ECO:0000313" key="1">
    <source>
        <dbReference type="EMBL" id="PQM30381.1"/>
    </source>
</evidence>
<reference evidence="2 4" key="4">
    <citation type="journal article" date="2019" name="Genome Biol. Evol.">
        <title>Toxin and genome evolution in a Drosophila defensive symbiosis.</title>
        <authorList>
            <person name="Ballinger M.J."/>
            <person name="Gawryluk R.M."/>
            <person name="Perlman S.J."/>
        </authorList>
    </citation>
    <scope>NUCLEOTIDE SEQUENCE [LARGE SCALE GENOMIC DNA]</scope>
    <source>
        <strain evidence="2">SNeo</strain>
        <strain evidence="4">sNeo</strain>
    </source>
</reference>
<dbReference type="EMBL" id="JTLV02000001">
    <property type="protein sequence ID" value="PQM30381.1"/>
    <property type="molecule type" value="Genomic_DNA"/>
</dbReference>
<dbReference type="STRING" id="2138.SMSRO_v1c01380"/>
<organism evidence="1 3">
    <name type="scientific">Spiroplasma poulsonii</name>
    <dbReference type="NCBI Taxonomy" id="2138"/>
    <lineage>
        <taxon>Bacteria</taxon>
        <taxon>Bacillati</taxon>
        <taxon>Mycoplasmatota</taxon>
        <taxon>Mollicutes</taxon>
        <taxon>Entomoplasmatales</taxon>
        <taxon>Spiroplasmataceae</taxon>
        <taxon>Spiroplasma</taxon>
    </lineage>
</organism>
<dbReference type="EMBL" id="RAHC01000001">
    <property type="protein sequence ID" value="RUP78087.1"/>
    <property type="molecule type" value="Genomic_DNA"/>
</dbReference>
<evidence type="ECO:0000313" key="4">
    <source>
        <dbReference type="Proteomes" id="UP000274545"/>
    </source>
</evidence>
<reference evidence="1 3" key="2">
    <citation type="journal article" date="2015" name="MBio">
        <title>Genome sequence of the Drosophila melanogaster male-killing Spiroplasma strain MSRO endosymbiont.</title>
        <authorList>
            <person name="Paredes J.C."/>
            <person name="Herren J.K."/>
            <person name="Schupfer F."/>
            <person name="Marin R."/>
            <person name="Claverol S."/>
            <person name="Kuo C.H."/>
            <person name="Lemaitre B."/>
            <person name="Beven L."/>
        </authorList>
    </citation>
    <scope>NUCLEOTIDE SEQUENCE [LARGE SCALE GENOMIC DNA]</scope>
    <source>
        <strain evidence="1 3">MSRO</strain>
    </source>
</reference>
<dbReference type="Proteomes" id="UP000031565">
    <property type="component" value="Unassembled WGS sequence"/>
</dbReference>
<dbReference type="RefSeq" id="WP_040092544.1">
    <property type="nucleotide sequence ID" value="NZ_CM020866.1"/>
</dbReference>
<comment type="caution">
    <text evidence="1">The sequence shown here is derived from an EMBL/GenBank/DDBJ whole genome shotgun (WGS) entry which is preliminary data.</text>
</comment>
<accession>A0A2P6FA97</accession>
<protein>
    <submittedName>
        <fullName evidence="1">Uncharacterized protein</fullName>
    </submittedName>
</protein>
<dbReference type="AlphaFoldDB" id="A0A2P6FA97"/>
<evidence type="ECO:0000313" key="3">
    <source>
        <dbReference type="Proteomes" id="UP000031565"/>
    </source>
</evidence>
<reference evidence="1" key="3">
    <citation type="submission" date="2017-11" db="EMBL/GenBank/DDBJ databases">
        <title>Cell-free culture of the endosymbiotic bacteria Spiroplasma poulsonii highlights bacterial genes involved in host-symbiont interactions.</title>
        <authorList>
            <person name="Masson F."/>
            <person name="Calderon Copete S.P."/>
            <person name="Schupfer F."/>
            <person name="Garcia-Arraez G."/>
            <person name="Lemaitre B."/>
        </authorList>
    </citation>
    <scope>NUCLEOTIDE SEQUENCE</scope>
    <source>
        <strain evidence="1">MSRO</strain>
    </source>
</reference>
<dbReference type="Proteomes" id="UP000274545">
    <property type="component" value="Unassembled WGS sequence"/>
</dbReference>
<gene>
    <name evidence="2" type="ORF">D6D54_01015</name>
    <name evidence="1" type="ORF">SMSRO_SF001430</name>
</gene>